<dbReference type="Proteomes" id="UP001314170">
    <property type="component" value="Unassembled WGS sequence"/>
</dbReference>
<comment type="caution">
    <text evidence="1">The sequence shown here is derived from an EMBL/GenBank/DDBJ whole genome shotgun (WGS) entry which is preliminary data.</text>
</comment>
<evidence type="ECO:0000313" key="2">
    <source>
        <dbReference type="Proteomes" id="UP001314170"/>
    </source>
</evidence>
<sequence>MTKPNLLASCCKVKQEPEIDDVVNCKESNSHSESNPKTVLPPAFVEEINVMPKHFEHSMSTILAHITPKKCSLKEILSKTPCEIGPR</sequence>
<protein>
    <submittedName>
        <fullName evidence="1">Uncharacterized protein</fullName>
    </submittedName>
</protein>
<proteinExistence type="predicted"/>
<evidence type="ECO:0000313" key="1">
    <source>
        <dbReference type="EMBL" id="CAK7349459.1"/>
    </source>
</evidence>
<accession>A0AAV1SHX2</accession>
<organism evidence="1 2">
    <name type="scientific">Dovyalis caffra</name>
    <dbReference type="NCBI Taxonomy" id="77055"/>
    <lineage>
        <taxon>Eukaryota</taxon>
        <taxon>Viridiplantae</taxon>
        <taxon>Streptophyta</taxon>
        <taxon>Embryophyta</taxon>
        <taxon>Tracheophyta</taxon>
        <taxon>Spermatophyta</taxon>
        <taxon>Magnoliopsida</taxon>
        <taxon>eudicotyledons</taxon>
        <taxon>Gunneridae</taxon>
        <taxon>Pentapetalae</taxon>
        <taxon>rosids</taxon>
        <taxon>fabids</taxon>
        <taxon>Malpighiales</taxon>
        <taxon>Salicaceae</taxon>
        <taxon>Flacourtieae</taxon>
        <taxon>Dovyalis</taxon>
    </lineage>
</organism>
<name>A0AAV1SHX2_9ROSI</name>
<reference evidence="1 2" key="1">
    <citation type="submission" date="2024-01" db="EMBL/GenBank/DDBJ databases">
        <authorList>
            <person name="Waweru B."/>
        </authorList>
    </citation>
    <scope>NUCLEOTIDE SEQUENCE [LARGE SCALE GENOMIC DNA]</scope>
</reference>
<keyword evidence="2" id="KW-1185">Reference proteome</keyword>
<gene>
    <name evidence="1" type="ORF">DCAF_LOCUS22176</name>
</gene>
<dbReference type="EMBL" id="CAWUPB010001173">
    <property type="protein sequence ID" value="CAK7349459.1"/>
    <property type="molecule type" value="Genomic_DNA"/>
</dbReference>
<dbReference type="AlphaFoldDB" id="A0AAV1SHX2"/>